<reference evidence="7 8" key="1">
    <citation type="submission" date="2023-10" db="EMBL/GenBank/DDBJ databases">
        <title>Draft Genome Sequence of Candida saopaulonensis from a very Premature Infant with Sepsis.</title>
        <authorList>
            <person name="Ning Y."/>
            <person name="Dai R."/>
            <person name="Xiao M."/>
            <person name="Xu Y."/>
            <person name="Yan Q."/>
            <person name="Zhang L."/>
        </authorList>
    </citation>
    <scope>NUCLEOTIDE SEQUENCE [LARGE SCALE GENOMIC DNA]</scope>
    <source>
        <strain evidence="7 8">19XY460</strain>
    </source>
</reference>
<evidence type="ECO:0000256" key="4">
    <source>
        <dbReference type="ARBA" id="ARBA00023242"/>
    </source>
</evidence>
<dbReference type="PROSITE" id="PS00463">
    <property type="entry name" value="ZN2_CY6_FUNGAL_1"/>
    <property type="match status" value="1"/>
</dbReference>
<keyword evidence="1" id="KW-0862">Zinc</keyword>
<dbReference type="GO" id="GO:0000981">
    <property type="term" value="F:DNA-binding transcription factor activity, RNA polymerase II-specific"/>
    <property type="evidence" value="ECO:0007669"/>
    <property type="project" value="InterPro"/>
</dbReference>
<evidence type="ECO:0000256" key="1">
    <source>
        <dbReference type="ARBA" id="ARBA00022833"/>
    </source>
</evidence>
<dbReference type="Proteomes" id="UP001338582">
    <property type="component" value="Chromosome 4"/>
</dbReference>
<dbReference type="AlphaFoldDB" id="A0AAX4HDK0"/>
<dbReference type="CDD" id="cd00067">
    <property type="entry name" value="GAL4"/>
    <property type="match status" value="1"/>
</dbReference>
<dbReference type="Gene3D" id="4.10.240.10">
    <property type="entry name" value="Zn(2)-C6 fungal-type DNA-binding domain"/>
    <property type="match status" value="1"/>
</dbReference>
<evidence type="ECO:0000313" key="8">
    <source>
        <dbReference type="Proteomes" id="UP001338582"/>
    </source>
</evidence>
<dbReference type="SUPFAM" id="SSF57701">
    <property type="entry name" value="Zn2/Cys6 DNA-binding domain"/>
    <property type="match status" value="2"/>
</dbReference>
<dbReference type="PROSITE" id="PS50048">
    <property type="entry name" value="ZN2_CY6_FUNGAL_2"/>
    <property type="match status" value="1"/>
</dbReference>
<dbReference type="InterPro" id="IPR001138">
    <property type="entry name" value="Zn2Cys6_DnaBD"/>
</dbReference>
<keyword evidence="3" id="KW-0804">Transcription</keyword>
<keyword evidence="8" id="KW-1185">Reference proteome</keyword>
<feature type="region of interest" description="Disordered" evidence="5">
    <location>
        <begin position="113"/>
        <end position="132"/>
    </location>
</feature>
<dbReference type="EMBL" id="CP138897">
    <property type="protein sequence ID" value="WPK25785.1"/>
    <property type="molecule type" value="Genomic_DNA"/>
</dbReference>
<evidence type="ECO:0000259" key="6">
    <source>
        <dbReference type="PROSITE" id="PS50048"/>
    </source>
</evidence>
<evidence type="ECO:0000256" key="5">
    <source>
        <dbReference type="SAM" id="MobiDB-lite"/>
    </source>
</evidence>
<dbReference type="InterPro" id="IPR036864">
    <property type="entry name" value="Zn2-C6_fun-type_DNA-bd_sf"/>
</dbReference>
<dbReference type="KEGG" id="asau:88174179"/>
<evidence type="ECO:0000313" key="7">
    <source>
        <dbReference type="EMBL" id="WPK25785.1"/>
    </source>
</evidence>
<feature type="domain" description="Zn(2)-C6 fungal-type" evidence="6">
    <location>
        <begin position="297"/>
        <end position="329"/>
    </location>
</feature>
<dbReference type="RefSeq" id="XP_062878167.1">
    <property type="nucleotide sequence ID" value="XM_063022097.1"/>
</dbReference>
<name>A0AAX4HDK0_9ASCO</name>
<protein>
    <recommendedName>
        <fullName evidence="6">Zn(2)-C6 fungal-type domain-containing protein</fullName>
    </recommendedName>
</protein>
<accession>A0AAX4HDK0</accession>
<sequence length="331" mass="35918">MLSDLAEYSIMLNGEKAVTHTSSHYATSEGKFEKVTLPPINGYFRLTENTLNLFNFHSLALISATPSLTSSSLAAELPLNSPRLASSEMHAPSIPEAANRLITISSSPVFTGEHAEEDASGKKRRQRLGPSCDHCRSRKVKCNADVVLLSRYFVASELDLEFKDELVLTGEQKSQLCSGAEVRTANNSVLVVSNNKLIKFLPCSSCCTKSLNCCFSKGFTKEDVIHNKKRETWTSVAGDKKYNVNKVTKKAMSPKPCTLQLTGSSVKASLGVSTPDTSFLSDSAYSPGAAGSTRKSSCNACRKRKIKCVLSSHSAKCMGCIKKDCLCSFEL</sequence>
<proteinExistence type="predicted"/>
<dbReference type="GeneID" id="88174179"/>
<organism evidence="7 8">
    <name type="scientific">Australozyma saopauloensis</name>
    <dbReference type="NCBI Taxonomy" id="291208"/>
    <lineage>
        <taxon>Eukaryota</taxon>
        <taxon>Fungi</taxon>
        <taxon>Dikarya</taxon>
        <taxon>Ascomycota</taxon>
        <taxon>Saccharomycotina</taxon>
        <taxon>Pichiomycetes</taxon>
        <taxon>Metschnikowiaceae</taxon>
        <taxon>Australozyma</taxon>
    </lineage>
</organism>
<gene>
    <name evidence="7" type="ORF">PUMCH_003115</name>
</gene>
<evidence type="ECO:0000256" key="2">
    <source>
        <dbReference type="ARBA" id="ARBA00023015"/>
    </source>
</evidence>
<evidence type="ECO:0000256" key="3">
    <source>
        <dbReference type="ARBA" id="ARBA00023163"/>
    </source>
</evidence>
<keyword evidence="2" id="KW-0805">Transcription regulation</keyword>
<dbReference type="GO" id="GO:0008270">
    <property type="term" value="F:zinc ion binding"/>
    <property type="evidence" value="ECO:0007669"/>
    <property type="project" value="InterPro"/>
</dbReference>
<dbReference type="PANTHER" id="PTHR31668">
    <property type="entry name" value="GLUCOSE TRANSPORT TRANSCRIPTION REGULATOR RGT1-RELATED-RELATED"/>
    <property type="match status" value="1"/>
</dbReference>
<dbReference type="InterPro" id="IPR050797">
    <property type="entry name" value="Carb_Metab_Trans_Reg"/>
</dbReference>
<keyword evidence="4" id="KW-0539">Nucleus</keyword>